<proteinExistence type="predicted"/>
<dbReference type="AlphaFoldDB" id="A0A1A8WGL5"/>
<gene>
    <name evidence="1" type="ORF">POVCU2_0064560</name>
</gene>
<sequence>RMVKDRWLNPGKIADELLPLSTDIEDNISDNENYNIGYYSETN</sequence>
<name>A0A1A8WGL5_PLAOA</name>
<accession>A0A1A8WGL5</accession>
<reference evidence="2" key="1">
    <citation type="submission" date="2016-05" db="EMBL/GenBank/DDBJ databases">
        <authorList>
            <person name="Naeem Raeece"/>
        </authorList>
    </citation>
    <scope>NUCLEOTIDE SEQUENCE [LARGE SCALE GENOMIC DNA]</scope>
</reference>
<protein>
    <submittedName>
        <fullName evidence="1">PIR Superfamily Protein</fullName>
    </submittedName>
</protein>
<evidence type="ECO:0000313" key="2">
    <source>
        <dbReference type="Proteomes" id="UP000078560"/>
    </source>
</evidence>
<feature type="non-terminal residue" evidence="1">
    <location>
        <position position="1"/>
    </location>
</feature>
<dbReference type="EMBL" id="FLQU01001013">
    <property type="protein sequence ID" value="SBS90944.1"/>
    <property type="molecule type" value="Genomic_DNA"/>
</dbReference>
<organism evidence="1 2">
    <name type="scientific">Plasmodium ovale curtisi</name>
    <dbReference type="NCBI Taxonomy" id="864141"/>
    <lineage>
        <taxon>Eukaryota</taxon>
        <taxon>Sar</taxon>
        <taxon>Alveolata</taxon>
        <taxon>Apicomplexa</taxon>
        <taxon>Aconoidasida</taxon>
        <taxon>Haemosporida</taxon>
        <taxon>Plasmodiidae</taxon>
        <taxon>Plasmodium</taxon>
        <taxon>Plasmodium (Plasmodium)</taxon>
    </lineage>
</organism>
<dbReference type="Proteomes" id="UP000078560">
    <property type="component" value="Unassembled WGS sequence"/>
</dbReference>
<evidence type="ECO:0000313" key="1">
    <source>
        <dbReference type="EMBL" id="SBS90944.1"/>
    </source>
</evidence>